<gene>
    <name evidence="1" type="ordered locus">Cpin_3503</name>
</gene>
<dbReference type="KEGG" id="cpi:Cpin_3503"/>
<accession>A0A979GQ03</accession>
<proteinExistence type="predicted"/>
<evidence type="ECO:0000313" key="2">
    <source>
        <dbReference type="Proteomes" id="UP000002215"/>
    </source>
</evidence>
<dbReference type="RefSeq" id="WP_012791142.1">
    <property type="nucleotide sequence ID" value="NC_013132.1"/>
</dbReference>
<reference evidence="1 2" key="2">
    <citation type="journal article" date="2010" name="Stand. Genomic Sci.">
        <title>Complete genome sequence of Chitinophaga pinensis type strain (UQM 2034).</title>
        <authorList>
            <person name="Glavina Del Rio T."/>
            <person name="Abt B."/>
            <person name="Spring S."/>
            <person name="Lapidus A."/>
            <person name="Nolan M."/>
            <person name="Tice H."/>
            <person name="Copeland A."/>
            <person name="Cheng J.F."/>
            <person name="Chen F."/>
            <person name="Bruce D."/>
            <person name="Goodwin L."/>
            <person name="Pitluck S."/>
            <person name="Ivanova N."/>
            <person name="Mavromatis K."/>
            <person name="Mikhailova N."/>
            <person name="Pati A."/>
            <person name="Chen A."/>
            <person name="Palaniappan K."/>
            <person name="Land M."/>
            <person name="Hauser L."/>
            <person name="Chang Y.J."/>
            <person name="Jeffries C.D."/>
            <person name="Chain P."/>
            <person name="Saunders E."/>
            <person name="Detter J.C."/>
            <person name="Brettin T."/>
            <person name="Rohde M."/>
            <person name="Goker M."/>
            <person name="Bristow J."/>
            <person name="Eisen J.A."/>
            <person name="Markowitz V."/>
            <person name="Hugenholtz P."/>
            <person name="Kyrpides N.C."/>
            <person name="Klenk H.P."/>
            <person name="Lucas S."/>
        </authorList>
    </citation>
    <scope>NUCLEOTIDE SEQUENCE [LARGE SCALE GENOMIC DNA]</scope>
    <source>
        <strain evidence="2">ATCC 43595 / DSM 2588 / LMG 13176 / NBRC 15968 / NCIMB 11800 / UQM 2034</strain>
    </source>
</reference>
<dbReference type="EMBL" id="CP001699">
    <property type="protein sequence ID" value="ACU60967.1"/>
    <property type="molecule type" value="Genomic_DNA"/>
</dbReference>
<name>A0A979GQ03_CHIPD</name>
<reference evidence="2" key="1">
    <citation type="submission" date="2009-08" db="EMBL/GenBank/DDBJ databases">
        <title>The complete genome of Chitinophaga pinensis DSM 2588.</title>
        <authorList>
            <consortium name="US DOE Joint Genome Institute (JGI-PGF)"/>
            <person name="Lucas S."/>
            <person name="Copeland A."/>
            <person name="Lapidus A."/>
            <person name="Glavina del Rio T."/>
            <person name="Dalin E."/>
            <person name="Tice H."/>
            <person name="Bruce D."/>
            <person name="Goodwin L."/>
            <person name="Pitluck S."/>
            <person name="Kyrpides N."/>
            <person name="Mavromatis K."/>
            <person name="Ivanova N."/>
            <person name="Mikhailova N."/>
            <person name="Sims D."/>
            <person name="Meinche L."/>
            <person name="Brettin T."/>
            <person name="Detter J.C."/>
            <person name="Han C."/>
            <person name="Larimer F."/>
            <person name="Land M."/>
            <person name="Hauser L."/>
            <person name="Markowitz V."/>
            <person name="Cheng J.-F."/>
            <person name="Hugenholtz P."/>
            <person name="Woyke T."/>
            <person name="Wu D."/>
            <person name="Spring S."/>
            <person name="Klenk H.-P."/>
            <person name="Eisen J.A."/>
        </authorList>
    </citation>
    <scope>NUCLEOTIDE SEQUENCE [LARGE SCALE GENOMIC DNA]</scope>
    <source>
        <strain evidence="2">ATCC 43595 / DSM 2588 / LMG 13176 / NBRC 15968 / NCIMB 11800 / UQM 2034</strain>
    </source>
</reference>
<organism evidence="1 2">
    <name type="scientific">Chitinophaga pinensis (strain ATCC 43595 / DSM 2588 / LMG 13176 / NBRC 15968 / NCIMB 11800 / UQM 2034)</name>
    <dbReference type="NCBI Taxonomy" id="485918"/>
    <lineage>
        <taxon>Bacteria</taxon>
        <taxon>Pseudomonadati</taxon>
        <taxon>Bacteroidota</taxon>
        <taxon>Chitinophagia</taxon>
        <taxon>Chitinophagales</taxon>
        <taxon>Chitinophagaceae</taxon>
        <taxon>Chitinophaga</taxon>
    </lineage>
</organism>
<protein>
    <submittedName>
        <fullName evidence="1">Uncharacterized protein</fullName>
    </submittedName>
</protein>
<evidence type="ECO:0000313" key="1">
    <source>
        <dbReference type="EMBL" id="ACU60967.1"/>
    </source>
</evidence>
<dbReference type="Proteomes" id="UP000002215">
    <property type="component" value="Chromosome"/>
</dbReference>
<sequence>MIQSYPFNHLNKNLILEGNNSEGKSSYFKRLVELHELYFLYRDVQKGFPNIINAPHHGSSWIKTDNVLEDDWFNLDIEHIVPFQTKGSYSSSTAIAVLDTPTKLADINVFSDNVTYYLSRLTERSRKNLLSLIDSFVEVSAFKNRKKILKEASIRDFQHESGIISSKPSRVEKWRYEVAFHTDDFKISLLSEYANYQNYWEHNGAPPDGISASLIAFCQFINKRVSQTKYRIKAYYRKIILNGFRDIKFHLRSIVRILHITPDDGKEDKIGKSLNIQYKNLLTNQIFFISWIRKKLNNC</sequence>
<dbReference type="AlphaFoldDB" id="A0A979GQ03"/>